<name>A0AAW2F7J0_9HYME</name>
<reference evidence="1 2" key="1">
    <citation type="submission" date="2023-03" db="EMBL/GenBank/DDBJ databases">
        <title>High recombination rates correlate with genetic variation in Cardiocondyla obscurior ants.</title>
        <authorList>
            <person name="Errbii M."/>
        </authorList>
    </citation>
    <scope>NUCLEOTIDE SEQUENCE [LARGE SCALE GENOMIC DNA]</scope>
    <source>
        <strain evidence="1">Alpha-2009</strain>
        <tissue evidence="1">Whole body</tissue>
    </source>
</reference>
<protein>
    <submittedName>
        <fullName evidence="1">Uncharacterized protein</fullName>
    </submittedName>
</protein>
<gene>
    <name evidence="1" type="ORF">PUN28_013220</name>
</gene>
<dbReference type="AlphaFoldDB" id="A0AAW2F7J0"/>
<evidence type="ECO:0000313" key="2">
    <source>
        <dbReference type="Proteomes" id="UP001430953"/>
    </source>
</evidence>
<comment type="caution">
    <text evidence="1">The sequence shown here is derived from an EMBL/GenBank/DDBJ whole genome shotgun (WGS) entry which is preliminary data.</text>
</comment>
<dbReference type="EMBL" id="JADYXP020000013">
    <property type="protein sequence ID" value="KAL0111868.1"/>
    <property type="molecule type" value="Genomic_DNA"/>
</dbReference>
<keyword evidence="2" id="KW-1185">Reference proteome</keyword>
<proteinExistence type="predicted"/>
<organism evidence="1 2">
    <name type="scientific">Cardiocondyla obscurior</name>
    <dbReference type="NCBI Taxonomy" id="286306"/>
    <lineage>
        <taxon>Eukaryota</taxon>
        <taxon>Metazoa</taxon>
        <taxon>Ecdysozoa</taxon>
        <taxon>Arthropoda</taxon>
        <taxon>Hexapoda</taxon>
        <taxon>Insecta</taxon>
        <taxon>Pterygota</taxon>
        <taxon>Neoptera</taxon>
        <taxon>Endopterygota</taxon>
        <taxon>Hymenoptera</taxon>
        <taxon>Apocrita</taxon>
        <taxon>Aculeata</taxon>
        <taxon>Formicoidea</taxon>
        <taxon>Formicidae</taxon>
        <taxon>Myrmicinae</taxon>
        <taxon>Cardiocondyla</taxon>
    </lineage>
</organism>
<evidence type="ECO:0000313" key="1">
    <source>
        <dbReference type="EMBL" id="KAL0111868.1"/>
    </source>
</evidence>
<dbReference type="Proteomes" id="UP001430953">
    <property type="component" value="Unassembled WGS sequence"/>
</dbReference>
<sequence length="64" mass="7685">MKQFNRYLVSAIFMRKCVEWRSSNLSPYFNCEVNLVSAMISSRSSELYERKDSHLNPWLKSRFC</sequence>
<accession>A0AAW2F7J0</accession>